<organism evidence="2 3">
    <name type="scientific">Pristionchus entomophagus</name>
    <dbReference type="NCBI Taxonomy" id="358040"/>
    <lineage>
        <taxon>Eukaryota</taxon>
        <taxon>Metazoa</taxon>
        <taxon>Ecdysozoa</taxon>
        <taxon>Nematoda</taxon>
        <taxon>Chromadorea</taxon>
        <taxon>Rhabditida</taxon>
        <taxon>Rhabditina</taxon>
        <taxon>Diplogasteromorpha</taxon>
        <taxon>Diplogasteroidea</taxon>
        <taxon>Neodiplogasteridae</taxon>
        <taxon>Pristionchus</taxon>
    </lineage>
</organism>
<accession>A0AAV5T435</accession>
<gene>
    <name evidence="2" type="ORF">PENTCL1PPCAC_10509</name>
</gene>
<keyword evidence="1" id="KW-1133">Transmembrane helix</keyword>
<proteinExistence type="predicted"/>
<keyword evidence="1" id="KW-0472">Membrane</keyword>
<keyword evidence="3" id="KW-1185">Reference proteome</keyword>
<reference evidence="2" key="1">
    <citation type="submission" date="2023-10" db="EMBL/GenBank/DDBJ databases">
        <title>Genome assembly of Pristionchus species.</title>
        <authorList>
            <person name="Yoshida K."/>
            <person name="Sommer R.J."/>
        </authorList>
    </citation>
    <scope>NUCLEOTIDE SEQUENCE</scope>
    <source>
        <strain evidence="2">RS0144</strain>
    </source>
</reference>
<feature type="non-terminal residue" evidence="2">
    <location>
        <position position="116"/>
    </location>
</feature>
<evidence type="ECO:0000256" key="1">
    <source>
        <dbReference type="SAM" id="Phobius"/>
    </source>
</evidence>
<evidence type="ECO:0000313" key="3">
    <source>
        <dbReference type="Proteomes" id="UP001432027"/>
    </source>
</evidence>
<feature type="transmembrane region" description="Helical" evidence="1">
    <location>
        <begin position="67"/>
        <end position="84"/>
    </location>
</feature>
<comment type="caution">
    <text evidence="2">The sequence shown here is derived from an EMBL/GenBank/DDBJ whole genome shotgun (WGS) entry which is preliminary data.</text>
</comment>
<dbReference type="AlphaFoldDB" id="A0AAV5T435"/>
<name>A0AAV5T435_9BILA</name>
<sequence length="116" mass="13329">MTMGSCYALNASIVFWEKWAIHAMTEWELPFEKRMAALITVMLLMCALLLGIYLILKSTDSSTDGSVLLVSVLIWLYFTLVYLLHPLRLTAPNWAYLWWCSCASLAHGVRRFIHSK</sequence>
<dbReference type="EMBL" id="BTSX01000003">
    <property type="protein sequence ID" value="GMS88334.1"/>
    <property type="molecule type" value="Genomic_DNA"/>
</dbReference>
<keyword evidence="1" id="KW-0812">Transmembrane</keyword>
<protein>
    <submittedName>
        <fullName evidence="2">Uncharacterized protein</fullName>
    </submittedName>
</protein>
<feature type="transmembrane region" description="Helical" evidence="1">
    <location>
        <begin position="35"/>
        <end position="55"/>
    </location>
</feature>
<evidence type="ECO:0000313" key="2">
    <source>
        <dbReference type="EMBL" id="GMS88334.1"/>
    </source>
</evidence>
<dbReference type="Proteomes" id="UP001432027">
    <property type="component" value="Unassembled WGS sequence"/>
</dbReference>